<dbReference type="InterPro" id="IPR051938">
    <property type="entry name" value="Apopto_cytoskel_mod"/>
</dbReference>
<dbReference type="PROSITE" id="PS50076">
    <property type="entry name" value="DNAJ_2"/>
    <property type="match status" value="1"/>
</dbReference>
<dbReference type="InterPro" id="IPR036869">
    <property type="entry name" value="J_dom_sf"/>
</dbReference>
<organism evidence="3 4">
    <name type="scientific">Notoacmeibacter ruber</name>
    <dbReference type="NCBI Taxonomy" id="2670375"/>
    <lineage>
        <taxon>Bacteria</taxon>
        <taxon>Pseudomonadati</taxon>
        <taxon>Pseudomonadota</taxon>
        <taxon>Alphaproteobacteria</taxon>
        <taxon>Hyphomicrobiales</taxon>
        <taxon>Notoacmeibacteraceae</taxon>
        <taxon>Notoacmeibacter</taxon>
    </lineage>
</organism>
<proteinExistence type="predicted"/>
<dbReference type="Pfam" id="PF00226">
    <property type="entry name" value="DnaJ"/>
    <property type="match status" value="1"/>
</dbReference>
<keyword evidence="1" id="KW-0143">Chaperone</keyword>
<accession>A0A3L7JD12</accession>
<feature type="domain" description="J" evidence="2">
    <location>
        <begin position="147"/>
        <end position="204"/>
    </location>
</feature>
<gene>
    <name evidence="3" type="ORF">D8780_10870</name>
</gene>
<name>A0A3L7JD12_9HYPH</name>
<dbReference type="PANTHER" id="PTHR44145:SF3">
    <property type="entry name" value="DNAJ HOMOLOG SUBFAMILY A MEMBER 3, MITOCHONDRIAL"/>
    <property type="match status" value="1"/>
</dbReference>
<dbReference type="RefSeq" id="WP_121645603.1">
    <property type="nucleotide sequence ID" value="NZ_RCWN01000001.1"/>
</dbReference>
<dbReference type="Gene3D" id="1.10.287.110">
    <property type="entry name" value="DnaJ domain"/>
    <property type="match status" value="1"/>
</dbReference>
<dbReference type="PRINTS" id="PR00625">
    <property type="entry name" value="JDOMAIN"/>
</dbReference>
<protein>
    <submittedName>
        <fullName evidence="3">Molecular chaperone DnaJ</fullName>
    </submittedName>
</protein>
<dbReference type="InterPro" id="IPR001623">
    <property type="entry name" value="DnaJ_domain"/>
</dbReference>
<dbReference type="PANTHER" id="PTHR44145">
    <property type="entry name" value="DNAJ HOMOLOG SUBFAMILY A MEMBER 3, MITOCHONDRIAL"/>
    <property type="match status" value="1"/>
</dbReference>
<evidence type="ECO:0000313" key="4">
    <source>
        <dbReference type="Proteomes" id="UP000281094"/>
    </source>
</evidence>
<evidence type="ECO:0000256" key="1">
    <source>
        <dbReference type="ARBA" id="ARBA00023186"/>
    </source>
</evidence>
<dbReference type="SMART" id="SM00271">
    <property type="entry name" value="DnaJ"/>
    <property type="match status" value="1"/>
</dbReference>
<reference evidence="3 4" key="1">
    <citation type="submission" date="2018-10" db="EMBL/GenBank/DDBJ databases">
        <title>Notoacmeibacter sp. M2BS9Y-3-1, whole genome shotgun sequence.</title>
        <authorList>
            <person name="Tuo L."/>
        </authorList>
    </citation>
    <scope>NUCLEOTIDE SEQUENCE [LARGE SCALE GENOMIC DNA]</scope>
    <source>
        <strain evidence="3 4">M2BS9Y-3-1</strain>
    </source>
</reference>
<dbReference type="Proteomes" id="UP000281094">
    <property type="component" value="Unassembled WGS sequence"/>
</dbReference>
<comment type="caution">
    <text evidence="3">The sequence shown here is derived from an EMBL/GenBank/DDBJ whole genome shotgun (WGS) entry which is preliminary data.</text>
</comment>
<dbReference type="SUPFAM" id="SSF46565">
    <property type="entry name" value="Chaperone J-domain"/>
    <property type="match status" value="1"/>
</dbReference>
<sequence>MKSRSNLFDSIRIKSQKKAQPKAETEAICQWDGCHEPGEFRAPVGRSAEGEYFRFCMEHVRRYNKGYNYFSGLSDGEIARYQKEAATGHRPTWKIGSLGSETAAAPEISSMRSGRAGYYSYTGRRQPGSNSNGPVVQERALRPLEKKAIRTLGLERRATPEEIRVRYKLLVKQYHPDANHGDRGSEERFREVLDAYRLLKRSGFC</sequence>
<evidence type="ECO:0000313" key="3">
    <source>
        <dbReference type="EMBL" id="RLQ88637.1"/>
    </source>
</evidence>
<evidence type="ECO:0000259" key="2">
    <source>
        <dbReference type="PROSITE" id="PS50076"/>
    </source>
</evidence>
<keyword evidence="4" id="KW-1185">Reference proteome</keyword>
<dbReference type="AlphaFoldDB" id="A0A3L7JD12"/>
<dbReference type="CDD" id="cd06257">
    <property type="entry name" value="DnaJ"/>
    <property type="match status" value="1"/>
</dbReference>
<dbReference type="EMBL" id="RCWN01000001">
    <property type="protein sequence ID" value="RLQ88637.1"/>
    <property type="molecule type" value="Genomic_DNA"/>
</dbReference>